<evidence type="ECO:0000313" key="6">
    <source>
        <dbReference type="Proteomes" id="UP000005095"/>
    </source>
</evidence>
<dbReference type="Proteomes" id="UP000005095">
    <property type="component" value="Chromosome"/>
</dbReference>
<dbReference type="EMBL" id="CM001555">
    <property type="protein sequence ID" value="EJG07452.1"/>
    <property type="molecule type" value="Genomic_DNA"/>
</dbReference>
<reference evidence="5 6" key="1">
    <citation type="submission" date="2011-08" db="EMBL/GenBank/DDBJ databases">
        <title>The complete genome of Methanofollis liminatans DSM 4140.</title>
        <authorList>
            <consortium name="US DOE Joint Genome Institute (JGI-PGF)"/>
            <person name="Lucas S."/>
            <person name="Han J."/>
            <person name="Lapidus A."/>
            <person name="Bruce D."/>
            <person name="Goodwin L."/>
            <person name="Pitluck S."/>
            <person name="Peters L."/>
            <person name="Kyrpides N."/>
            <person name="Mavromatis K."/>
            <person name="Ivanova N."/>
            <person name="Mikhailova N."/>
            <person name="Lu M."/>
            <person name="Detter J.C."/>
            <person name="Tapia R."/>
            <person name="Han C."/>
            <person name="Land M."/>
            <person name="Hauser L."/>
            <person name="Markowitz V."/>
            <person name="Cheng J.-F."/>
            <person name="Hugenholtz P."/>
            <person name="Woyke T."/>
            <person name="Wu D."/>
            <person name="Spring S."/>
            <person name="Schuler E."/>
            <person name="Brambilla E."/>
            <person name="Klenk H.-P."/>
            <person name="Eisen J.A."/>
        </authorList>
    </citation>
    <scope>NUCLEOTIDE SEQUENCE [LARGE SCALE GENOMIC DNA]</scope>
    <source>
        <strain evidence="5 6">DSM 4140</strain>
    </source>
</reference>
<dbReference type="InterPro" id="IPR021779">
    <property type="entry name" value="DUF3344"/>
</dbReference>
<evidence type="ECO:0000256" key="2">
    <source>
        <dbReference type="SAM" id="Phobius"/>
    </source>
</evidence>
<dbReference type="STRING" id="28892.Metli_1501"/>
<dbReference type="Gene3D" id="2.60.40.10">
    <property type="entry name" value="Immunoglobulins"/>
    <property type="match status" value="2"/>
</dbReference>
<proteinExistence type="predicted"/>
<keyword evidence="2" id="KW-0812">Transmembrane</keyword>
<keyword evidence="6" id="KW-1185">Reference proteome</keyword>
<dbReference type="OrthoDB" id="110387at2157"/>
<dbReference type="HOGENOM" id="CLU_459030_0_0_2"/>
<evidence type="ECO:0000256" key="1">
    <source>
        <dbReference type="SAM" id="MobiDB-lite"/>
    </source>
</evidence>
<feature type="region of interest" description="Disordered" evidence="1">
    <location>
        <begin position="280"/>
        <end position="301"/>
    </location>
</feature>
<feature type="domain" description="DUF3344" evidence="4">
    <location>
        <begin position="29"/>
        <end position="315"/>
    </location>
</feature>
<dbReference type="InterPro" id="IPR013783">
    <property type="entry name" value="Ig-like_fold"/>
</dbReference>
<keyword evidence="2" id="KW-1133">Transmembrane helix</keyword>
<dbReference type="AlphaFoldDB" id="J1L305"/>
<feature type="transmembrane region" description="Helical" evidence="2">
    <location>
        <begin position="445"/>
        <end position="463"/>
    </location>
</feature>
<keyword evidence="2" id="KW-0472">Membrane</keyword>
<evidence type="ECO:0000259" key="3">
    <source>
        <dbReference type="Pfam" id="PF07705"/>
    </source>
</evidence>
<accession>J1L305</accession>
<dbReference type="Pfam" id="PF11824">
    <property type="entry name" value="DUF3344"/>
    <property type="match status" value="1"/>
</dbReference>
<feature type="transmembrane region" description="Helical" evidence="2">
    <location>
        <begin position="470"/>
        <end position="495"/>
    </location>
</feature>
<protein>
    <submittedName>
        <fullName evidence="5">APHP domain-containing protein</fullName>
    </submittedName>
</protein>
<name>J1L305_9EURY</name>
<feature type="domain" description="CARDB" evidence="3">
    <location>
        <begin position="488"/>
        <end position="559"/>
    </location>
</feature>
<dbReference type="InterPro" id="IPR011635">
    <property type="entry name" value="CARDB"/>
</dbReference>
<organism evidence="5 6">
    <name type="scientific">Methanofollis liminatans DSM 4140</name>
    <dbReference type="NCBI Taxonomy" id="28892"/>
    <lineage>
        <taxon>Archaea</taxon>
        <taxon>Methanobacteriati</taxon>
        <taxon>Methanobacteriota</taxon>
        <taxon>Stenosarchaea group</taxon>
        <taxon>Methanomicrobia</taxon>
        <taxon>Methanomicrobiales</taxon>
        <taxon>Methanomicrobiaceae</taxon>
        <taxon>Methanofollis</taxon>
    </lineage>
</organism>
<dbReference type="RefSeq" id="WP_004039210.1">
    <property type="nucleotide sequence ID" value="NZ_CM001555.1"/>
</dbReference>
<dbReference type="Pfam" id="PF07705">
    <property type="entry name" value="CARDB"/>
    <property type="match status" value="1"/>
</dbReference>
<gene>
    <name evidence="5" type="ORF">Metli_1501</name>
</gene>
<sequence>MCYAGCRPFIFFMVFCAVMVPTAAAHYDFEGIPLDSVAEGEIYGDVFMYGSYGLANPPVTVTFPLNSSPSYARAFCGVWGGNEMYTGWAEISVNGHTPQRILLGGKGDSGEEVYASGHGVYWVAVEVADLLVAGENTITITTSRGEEGNRLDGRVYAAGVVAAVEDRTRPLTRYVIAEGNENLHGEGWAGTLQTRKDSASVAFGSVGDRIDSALLTLLLLATQSGQPDYVVFNGHDLGVGDDIGDERSFNADGGAGTPTRYTDAETFDVTSYLGGDNLLTFERGRDTDGDGSISTTGSDPEGEDYIHPVCAVLVLRPQSSVAAPDISLQDLTVSGAYAGETARLSVRIDNRGTRPSAMTVTWTVDGTPVATDRLAPAGSGMQTATAEWPAVEGAHEIGVRVDAPGDRNAGDNALSRTVTVGSLPDIVVSVGAPVRSGDTPAPTASPLPLTAALVAMGIGALAAGRSRRSAAAFIMVALVLAACAIAPACAAGSLADYTLPVTVSNTGGSDAAPFSVSVFIDGEKATVIPFDGGLGAGAVKRHDVPIQAAEGTHTLRVVALVPQGEKDQNPADNIREGEYAFL</sequence>
<evidence type="ECO:0000313" key="5">
    <source>
        <dbReference type="EMBL" id="EJG07452.1"/>
    </source>
</evidence>
<evidence type="ECO:0000259" key="4">
    <source>
        <dbReference type="Pfam" id="PF11824"/>
    </source>
</evidence>